<dbReference type="InterPro" id="IPR054156">
    <property type="entry name" value="YxaF_TetR_C"/>
</dbReference>
<keyword evidence="1" id="KW-0805">Transcription regulation</keyword>
<dbReference type="InterPro" id="IPR001647">
    <property type="entry name" value="HTH_TetR"/>
</dbReference>
<accession>A0ABQ2A7S0</accession>
<evidence type="ECO:0000256" key="1">
    <source>
        <dbReference type="ARBA" id="ARBA00023015"/>
    </source>
</evidence>
<protein>
    <submittedName>
        <fullName evidence="6">HTH-type transcriptional regulator YxaF</fullName>
    </submittedName>
</protein>
<evidence type="ECO:0000259" key="5">
    <source>
        <dbReference type="PROSITE" id="PS50977"/>
    </source>
</evidence>
<dbReference type="PROSITE" id="PS50977">
    <property type="entry name" value="HTH_TETR_2"/>
    <property type="match status" value="1"/>
</dbReference>
<sequence>MLSEKSNAKESIVNTAARLFFSQGYHATGLNQIVKESQAPKGSLYHYFPQGKEELAHVCIQKTNEHILQKFDETFAAHSNTAEGLQQFIRDMADEAEAAGFTGFMPFSFWAAVETSCISSDLRADCQNVFADWQVIIAKHLVEDGMSEEKARTTSLLVVALMEGALIISLTNQSKQPLLAAADHLAVVAKHVQDMP</sequence>
<gene>
    <name evidence="6" type="primary">yxaF</name>
    <name evidence="6" type="ORF">GCM10007362_43350</name>
</gene>
<evidence type="ECO:0000256" key="4">
    <source>
        <dbReference type="PROSITE-ProRule" id="PRU00335"/>
    </source>
</evidence>
<dbReference type="Gene3D" id="1.10.357.10">
    <property type="entry name" value="Tetracycline Repressor, domain 2"/>
    <property type="match status" value="1"/>
</dbReference>
<dbReference type="Pfam" id="PF21993">
    <property type="entry name" value="TetR_C_13_2"/>
    <property type="match status" value="1"/>
</dbReference>
<dbReference type="InterPro" id="IPR036271">
    <property type="entry name" value="Tet_transcr_reg_TetR-rel_C_sf"/>
</dbReference>
<proteinExistence type="predicted"/>
<dbReference type="InterPro" id="IPR009057">
    <property type="entry name" value="Homeodomain-like_sf"/>
</dbReference>
<organism evidence="6 7">
    <name type="scientific">Saccharibacillus endophyticus</name>
    <dbReference type="NCBI Taxonomy" id="2060666"/>
    <lineage>
        <taxon>Bacteria</taxon>
        <taxon>Bacillati</taxon>
        <taxon>Bacillota</taxon>
        <taxon>Bacilli</taxon>
        <taxon>Bacillales</taxon>
        <taxon>Paenibacillaceae</taxon>
        <taxon>Saccharibacillus</taxon>
    </lineage>
</organism>
<evidence type="ECO:0000313" key="7">
    <source>
        <dbReference type="Proteomes" id="UP000605427"/>
    </source>
</evidence>
<evidence type="ECO:0000256" key="2">
    <source>
        <dbReference type="ARBA" id="ARBA00023125"/>
    </source>
</evidence>
<dbReference type="EMBL" id="BMDD01000006">
    <property type="protein sequence ID" value="GGH85584.1"/>
    <property type="molecule type" value="Genomic_DNA"/>
</dbReference>
<feature type="DNA-binding region" description="H-T-H motif" evidence="4">
    <location>
        <begin position="29"/>
        <end position="48"/>
    </location>
</feature>
<evidence type="ECO:0000256" key="3">
    <source>
        <dbReference type="ARBA" id="ARBA00023163"/>
    </source>
</evidence>
<keyword evidence="3" id="KW-0804">Transcription</keyword>
<evidence type="ECO:0000313" key="6">
    <source>
        <dbReference type="EMBL" id="GGH85584.1"/>
    </source>
</evidence>
<dbReference type="PANTHER" id="PTHR47506:SF3">
    <property type="entry name" value="HTH-TYPE TRANSCRIPTIONAL REGULATOR LMRA"/>
    <property type="match status" value="1"/>
</dbReference>
<dbReference type="PANTHER" id="PTHR47506">
    <property type="entry name" value="TRANSCRIPTIONAL REGULATORY PROTEIN"/>
    <property type="match status" value="1"/>
</dbReference>
<dbReference type="Pfam" id="PF00440">
    <property type="entry name" value="TetR_N"/>
    <property type="match status" value="1"/>
</dbReference>
<name>A0ABQ2A7S0_9BACL</name>
<dbReference type="Proteomes" id="UP000605427">
    <property type="component" value="Unassembled WGS sequence"/>
</dbReference>
<comment type="caution">
    <text evidence="6">The sequence shown here is derived from an EMBL/GenBank/DDBJ whole genome shotgun (WGS) entry which is preliminary data.</text>
</comment>
<feature type="domain" description="HTH tetR-type" evidence="5">
    <location>
        <begin position="6"/>
        <end position="66"/>
    </location>
</feature>
<keyword evidence="2 4" id="KW-0238">DNA-binding</keyword>
<dbReference type="SUPFAM" id="SSF46689">
    <property type="entry name" value="Homeodomain-like"/>
    <property type="match status" value="1"/>
</dbReference>
<reference evidence="7" key="1">
    <citation type="journal article" date="2019" name="Int. J. Syst. Evol. Microbiol.">
        <title>The Global Catalogue of Microorganisms (GCM) 10K type strain sequencing project: providing services to taxonomists for standard genome sequencing and annotation.</title>
        <authorList>
            <consortium name="The Broad Institute Genomics Platform"/>
            <consortium name="The Broad Institute Genome Sequencing Center for Infectious Disease"/>
            <person name="Wu L."/>
            <person name="Ma J."/>
        </authorList>
    </citation>
    <scope>NUCLEOTIDE SEQUENCE [LARGE SCALE GENOMIC DNA]</scope>
    <source>
        <strain evidence="7">CCM 8702</strain>
    </source>
</reference>
<keyword evidence="7" id="KW-1185">Reference proteome</keyword>
<dbReference type="SUPFAM" id="SSF48498">
    <property type="entry name" value="Tetracyclin repressor-like, C-terminal domain"/>
    <property type="match status" value="1"/>
</dbReference>